<comment type="caution">
    <text evidence="1">The sequence shown here is derived from an EMBL/GenBank/DDBJ whole genome shotgun (WGS) entry which is preliminary data.</text>
</comment>
<evidence type="ECO:0000313" key="2">
    <source>
        <dbReference type="Proteomes" id="UP001177021"/>
    </source>
</evidence>
<sequence length="264" mass="31297">MSGEEEGSPRRVEANRLLIEALTARMQQMMRTELEGLHERIDQIENRFPNGDEEERRMRRHAERPRNDRLSGIKIKVASIEFKEYALVWWDQLIKERRRYGEQPIGTWEEMKRIMRRRFVPSYYHRDLQNILQRLTQGSKSVEEYFKEMEVLKIRANVEEDDEATMARFLHGLNRDISDIAELHHYVEMDELVHQAIKVEQQLKRKSQARRSSTTFNSQNWKDKLKKEGASSSSTKEPMVENKGKAIIPSQSVSTNKKLTCFKC</sequence>
<name>A0ACB0JIE2_TRIPR</name>
<dbReference type="Proteomes" id="UP001177021">
    <property type="component" value="Unassembled WGS sequence"/>
</dbReference>
<keyword evidence="2" id="KW-1185">Reference proteome</keyword>
<reference evidence="1" key="1">
    <citation type="submission" date="2023-10" db="EMBL/GenBank/DDBJ databases">
        <authorList>
            <person name="Rodriguez Cubillos JULIANA M."/>
            <person name="De Vega J."/>
        </authorList>
    </citation>
    <scope>NUCLEOTIDE SEQUENCE</scope>
</reference>
<accession>A0ACB0JIE2</accession>
<protein>
    <submittedName>
        <fullName evidence="1">Uncharacterized protein</fullName>
    </submittedName>
</protein>
<proteinExistence type="predicted"/>
<dbReference type="EMBL" id="CASHSV030000044">
    <property type="protein sequence ID" value="CAJ2644883.1"/>
    <property type="molecule type" value="Genomic_DNA"/>
</dbReference>
<organism evidence="1 2">
    <name type="scientific">Trifolium pratense</name>
    <name type="common">Red clover</name>
    <dbReference type="NCBI Taxonomy" id="57577"/>
    <lineage>
        <taxon>Eukaryota</taxon>
        <taxon>Viridiplantae</taxon>
        <taxon>Streptophyta</taxon>
        <taxon>Embryophyta</taxon>
        <taxon>Tracheophyta</taxon>
        <taxon>Spermatophyta</taxon>
        <taxon>Magnoliopsida</taxon>
        <taxon>eudicotyledons</taxon>
        <taxon>Gunneridae</taxon>
        <taxon>Pentapetalae</taxon>
        <taxon>rosids</taxon>
        <taxon>fabids</taxon>
        <taxon>Fabales</taxon>
        <taxon>Fabaceae</taxon>
        <taxon>Papilionoideae</taxon>
        <taxon>50 kb inversion clade</taxon>
        <taxon>NPAAA clade</taxon>
        <taxon>Hologalegina</taxon>
        <taxon>IRL clade</taxon>
        <taxon>Trifolieae</taxon>
        <taxon>Trifolium</taxon>
    </lineage>
</organism>
<gene>
    <name evidence="1" type="ORF">MILVUS5_LOCUS13842</name>
</gene>
<evidence type="ECO:0000313" key="1">
    <source>
        <dbReference type="EMBL" id="CAJ2644883.1"/>
    </source>
</evidence>